<organism evidence="1 2">
    <name type="scientific">Paracoccus marcusii</name>
    <dbReference type="NCBI Taxonomy" id="59779"/>
    <lineage>
        <taxon>Bacteria</taxon>
        <taxon>Pseudomonadati</taxon>
        <taxon>Pseudomonadota</taxon>
        <taxon>Alphaproteobacteria</taxon>
        <taxon>Rhodobacterales</taxon>
        <taxon>Paracoccaceae</taxon>
        <taxon>Paracoccus</taxon>
    </lineage>
</organism>
<name>A0ABY7UP19_9RHOB</name>
<gene>
    <name evidence="1" type="ORF">PRL19_10230</name>
</gene>
<dbReference type="EMBL" id="CP117466">
    <property type="protein sequence ID" value="WDA11674.1"/>
    <property type="molecule type" value="Genomic_DNA"/>
</dbReference>
<dbReference type="RefSeq" id="WP_273742880.1">
    <property type="nucleotide sequence ID" value="NZ_CP117466.1"/>
</dbReference>
<dbReference type="Proteomes" id="UP001216899">
    <property type="component" value="Chromosome"/>
</dbReference>
<proteinExistence type="predicted"/>
<evidence type="ECO:0000313" key="2">
    <source>
        <dbReference type="Proteomes" id="UP001216899"/>
    </source>
</evidence>
<reference evidence="1 2" key="1">
    <citation type="submission" date="2023-02" db="EMBL/GenBank/DDBJ databases">
        <title>Whole genome sequenc of Paracoccus marcusii MBLB0836.</title>
        <authorList>
            <person name="Seo M.-J."/>
            <person name="Cho E.-S."/>
            <person name="Hwang C.Y."/>
        </authorList>
    </citation>
    <scope>NUCLEOTIDE SEQUENCE [LARGE SCALE GENOMIC DNA]</scope>
    <source>
        <strain evidence="1 2">MBLB0836</strain>
    </source>
</reference>
<keyword evidence="2" id="KW-1185">Reference proteome</keyword>
<accession>A0ABY7UP19</accession>
<evidence type="ECO:0000313" key="1">
    <source>
        <dbReference type="EMBL" id="WDA11674.1"/>
    </source>
</evidence>
<protein>
    <submittedName>
        <fullName evidence="1">Uncharacterized protein</fullName>
    </submittedName>
</protein>
<sequence>MKIIEPYDVTPSMMLASNVPETDHPAWVSGTSYENGARVIRQNAIWESIQAANVGHDPLTDMVSEWWFRIGATNRWRAFDNRLGGVTRQPGNITYTIRPPRTLNSIAFFGLDAQSVRIRVTTPGAVLIYDQTFQLASRDQVGTFWEYIYTPFTVRSDLILTGLSLPSGSSIEITVASTGSAEVGEIMIGNQIDIGISLMGSSLGIVDYSKKDRDEFGGVFIVPRPVSETVRFRFSVPSGGEARVQQIIRRITSKICVFYAIEGEDRFGMTIAGILRDYDLTIGAGKSFGTIDAESLV</sequence>